<feature type="region of interest" description="Disordered" evidence="1">
    <location>
        <begin position="131"/>
        <end position="156"/>
    </location>
</feature>
<dbReference type="EMBL" id="AYRZ02000003">
    <property type="protein sequence ID" value="PHT85971.1"/>
    <property type="molecule type" value="Genomic_DNA"/>
</dbReference>
<organism evidence="2 3">
    <name type="scientific">Capsicum annuum</name>
    <name type="common">Capsicum pepper</name>
    <dbReference type="NCBI Taxonomy" id="4072"/>
    <lineage>
        <taxon>Eukaryota</taxon>
        <taxon>Viridiplantae</taxon>
        <taxon>Streptophyta</taxon>
        <taxon>Embryophyta</taxon>
        <taxon>Tracheophyta</taxon>
        <taxon>Spermatophyta</taxon>
        <taxon>Magnoliopsida</taxon>
        <taxon>eudicotyledons</taxon>
        <taxon>Gunneridae</taxon>
        <taxon>Pentapetalae</taxon>
        <taxon>asterids</taxon>
        <taxon>lamiids</taxon>
        <taxon>Solanales</taxon>
        <taxon>Solanaceae</taxon>
        <taxon>Solanoideae</taxon>
        <taxon>Capsiceae</taxon>
        <taxon>Capsicum</taxon>
    </lineage>
</organism>
<gene>
    <name evidence="2" type="ORF">T459_08077</name>
</gene>
<dbReference type="Proteomes" id="UP000222542">
    <property type="component" value="Unassembled WGS sequence"/>
</dbReference>
<reference evidence="2 3" key="1">
    <citation type="journal article" date="2014" name="Nat. Genet.">
        <title>Genome sequence of the hot pepper provides insights into the evolution of pungency in Capsicum species.</title>
        <authorList>
            <person name="Kim S."/>
            <person name="Park M."/>
            <person name="Yeom S.I."/>
            <person name="Kim Y.M."/>
            <person name="Lee J.M."/>
            <person name="Lee H.A."/>
            <person name="Seo E."/>
            <person name="Choi J."/>
            <person name="Cheong K."/>
            <person name="Kim K.T."/>
            <person name="Jung K."/>
            <person name="Lee G.W."/>
            <person name="Oh S.K."/>
            <person name="Bae C."/>
            <person name="Kim S.B."/>
            <person name="Lee H.Y."/>
            <person name="Kim S.Y."/>
            <person name="Kim M.S."/>
            <person name="Kang B.C."/>
            <person name="Jo Y.D."/>
            <person name="Yang H.B."/>
            <person name="Jeong H.J."/>
            <person name="Kang W.H."/>
            <person name="Kwon J.K."/>
            <person name="Shin C."/>
            <person name="Lim J.Y."/>
            <person name="Park J.H."/>
            <person name="Huh J.H."/>
            <person name="Kim J.S."/>
            <person name="Kim B.D."/>
            <person name="Cohen O."/>
            <person name="Paran I."/>
            <person name="Suh M.C."/>
            <person name="Lee S.B."/>
            <person name="Kim Y.K."/>
            <person name="Shin Y."/>
            <person name="Noh S.J."/>
            <person name="Park J."/>
            <person name="Seo Y.S."/>
            <person name="Kwon S.Y."/>
            <person name="Kim H.A."/>
            <person name="Park J.M."/>
            <person name="Kim H.J."/>
            <person name="Choi S.B."/>
            <person name="Bosland P.W."/>
            <person name="Reeves G."/>
            <person name="Jo S.H."/>
            <person name="Lee B.W."/>
            <person name="Cho H.T."/>
            <person name="Choi H.S."/>
            <person name="Lee M.S."/>
            <person name="Yu Y."/>
            <person name="Do Choi Y."/>
            <person name="Park B.S."/>
            <person name="van Deynze A."/>
            <person name="Ashrafi H."/>
            <person name="Hill T."/>
            <person name="Kim W.T."/>
            <person name="Pai H.S."/>
            <person name="Ahn H.K."/>
            <person name="Yeam I."/>
            <person name="Giovannoni J.J."/>
            <person name="Rose J.K."/>
            <person name="Sorensen I."/>
            <person name="Lee S.J."/>
            <person name="Kim R.W."/>
            <person name="Choi I.Y."/>
            <person name="Choi B.S."/>
            <person name="Lim J.S."/>
            <person name="Lee Y.H."/>
            <person name="Choi D."/>
        </authorList>
    </citation>
    <scope>NUCLEOTIDE SEQUENCE [LARGE SCALE GENOMIC DNA]</scope>
    <source>
        <strain evidence="3">cv. CM334</strain>
    </source>
</reference>
<proteinExistence type="predicted"/>
<evidence type="ECO:0000256" key="1">
    <source>
        <dbReference type="SAM" id="MobiDB-lite"/>
    </source>
</evidence>
<dbReference type="AlphaFoldDB" id="A0A2G2ZVI6"/>
<name>A0A2G2ZVI6_CAPAN</name>
<sequence>MLTNHYLLSGSDECHIVDSLCAAYLREVPSLARQFSRIFGKSSCNCDFDITDSDGDSLYDVDENIEELSDFDEELLEVMKSNIEKQAKKKADRVNLDEITPGPVGIDADFEDICKNREVRYEDKLGGDDLYFDSSDSDSDISYEEERDPVDDDEVVDSLPRTSSIKIYFDKTAKKICF</sequence>
<accession>A0A2G2ZVI6</accession>
<evidence type="ECO:0000313" key="3">
    <source>
        <dbReference type="Proteomes" id="UP000222542"/>
    </source>
</evidence>
<dbReference type="Gramene" id="PHT85971">
    <property type="protein sequence ID" value="PHT85971"/>
    <property type="gene ID" value="T459_08077"/>
</dbReference>
<reference evidence="2 3" key="2">
    <citation type="journal article" date="2017" name="Genome Biol.">
        <title>New reference genome sequences of hot pepper reveal the massive evolution of plant disease-resistance genes by retroduplication.</title>
        <authorList>
            <person name="Kim S."/>
            <person name="Park J."/>
            <person name="Yeom S.I."/>
            <person name="Kim Y.M."/>
            <person name="Seo E."/>
            <person name="Kim K.T."/>
            <person name="Kim M.S."/>
            <person name="Lee J.M."/>
            <person name="Cheong K."/>
            <person name="Shin H.S."/>
            <person name="Kim S.B."/>
            <person name="Han K."/>
            <person name="Lee J."/>
            <person name="Park M."/>
            <person name="Lee H.A."/>
            <person name="Lee H.Y."/>
            <person name="Lee Y."/>
            <person name="Oh S."/>
            <person name="Lee J.H."/>
            <person name="Choi E."/>
            <person name="Choi E."/>
            <person name="Lee S.E."/>
            <person name="Jeon J."/>
            <person name="Kim H."/>
            <person name="Choi G."/>
            <person name="Song H."/>
            <person name="Lee J."/>
            <person name="Lee S.C."/>
            <person name="Kwon J.K."/>
            <person name="Lee H.Y."/>
            <person name="Koo N."/>
            <person name="Hong Y."/>
            <person name="Kim R.W."/>
            <person name="Kang W.H."/>
            <person name="Huh J.H."/>
            <person name="Kang B.C."/>
            <person name="Yang T.J."/>
            <person name="Lee Y.H."/>
            <person name="Bennetzen J.L."/>
            <person name="Choi D."/>
        </authorList>
    </citation>
    <scope>NUCLEOTIDE SEQUENCE [LARGE SCALE GENOMIC DNA]</scope>
    <source>
        <strain evidence="3">cv. CM334</strain>
    </source>
</reference>
<keyword evidence="3" id="KW-1185">Reference proteome</keyword>
<protein>
    <submittedName>
        <fullName evidence="2">Uncharacterized protein</fullName>
    </submittedName>
</protein>
<feature type="compositionally biased region" description="Acidic residues" evidence="1">
    <location>
        <begin position="135"/>
        <end position="156"/>
    </location>
</feature>
<evidence type="ECO:0000313" key="2">
    <source>
        <dbReference type="EMBL" id="PHT85971.1"/>
    </source>
</evidence>
<comment type="caution">
    <text evidence="2">The sequence shown here is derived from an EMBL/GenBank/DDBJ whole genome shotgun (WGS) entry which is preliminary data.</text>
</comment>